<dbReference type="AlphaFoldDB" id="A0A9X2WN20"/>
<comment type="caution">
    <text evidence="2">The sequence shown here is derived from an EMBL/GenBank/DDBJ whole genome shotgun (WGS) entry which is preliminary data.</text>
</comment>
<dbReference type="RefSeq" id="WP_261298611.1">
    <property type="nucleotide sequence ID" value="NZ_JAMTCD010000012.1"/>
</dbReference>
<dbReference type="EMBL" id="JAMTCD010000012">
    <property type="protein sequence ID" value="MCT7942233.1"/>
    <property type="molecule type" value="Genomic_DNA"/>
</dbReference>
<protein>
    <submittedName>
        <fullName evidence="2">Uncharacterized protein</fullName>
    </submittedName>
</protein>
<organism evidence="2 3">
    <name type="scientific">Shewanella holmiensis</name>
    <dbReference type="NCBI Taxonomy" id="2952222"/>
    <lineage>
        <taxon>Bacteria</taxon>
        <taxon>Pseudomonadati</taxon>
        <taxon>Pseudomonadota</taxon>
        <taxon>Gammaproteobacteria</taxon>
        <taxon>Alteromonadales</taxon>
        <taxon>Shewanellaceae</taxon>
        <taxon>Shewanella</taxon>
    </lineage>
</organism>
<evidence type="ECO:0000313" key="3">
    <source>
        <dbReference type="Proteomes" id="UP001155546"/>
    </source>
</evidence>
<feature type="compositionally biased region" description="Low complexity" evidence="1">
    <location>
        <begin position="62"/>
        <end position="82"/>
    </location>
</feature>
<feature type="compositionally biased region" description="Polar residues" evidence="1">
    <location>
        <begin position="104"/>
        <end position="114"/>
    </location>
</feature>
<proteinExistence type="predicted"/>
<sequence length="147" mass="16552">MLINSHYPQVPLATSNVATDLARVDNQQKPPIIPPQQPTKNHPERAYNPQNERTPAYKIVEQKQQQGSSNQQQTAQQAPQSQPVRVIASNSPTIQRKDIRIKLPTSTQTKTTAPHNKKAANHASTQDAAYFQLVRQHVSQYYGQHKT</sequence>
<dbReference type="Proteomes" id="UP001155546">
    <property type="component" value="Unassembled WGS sequence"/>
</dbReference>
<name>A0A9X2WN20_9GAMM</name>
<gene>
    <name evidence="2" type="ORF">NE535_10565</name>
</gene>
<evidence type="ECO:0000313" key="2">
    <source>
        <dbReference type="EMBL" id="MCT7942233.1"/>
    </source>
</evidence>
<accession>A0A9X2WN20</accession>
<keyword evidence="3" id="KW-1185">Reference proteome</keyword>
<feature type="region of interest" description="Disordered" evidence="1">
    <location>
        <begin position="27"/>
        <end position="123"/>
    </location>
</feature>
<reference evidence="2" key="1">
    <citation type="journal article" date="2023" name="Int. J. Syst. Evol. Microbiol.">
        <title>&lt;i&gt;Shewanella septentrionalis&lt;/i&gt; sp. nov. and &lt;i&gt;Shewanella holmiensis&lt;/i&gt; sp. nov., isolated from Baltic Sea water and sediments.</title>
        <authorList>
            <person name="Martin-Rodriguez A.J."/>
            <person name="Thorell K."/>
            <person name="Joffre E."/>
            <person name="Jensie-Markopoulos S."/>
            <person name="Moore E.R.B."/>
            <person name="Sjoling A."/>
        </authorList>
    </citation>
    <scope>NUCLEOTIDE SEQUENCE</scope>
    <source>
        <strain evidence="2">SP1S2-7</strain>
    </source>
</reference>
<evidence type="ECO:0000256" key="1">
    <source>
        <dbReference type="SAM" id="MobiDB-lite"/>
    </source>
</evidence>